<gene>
    <name evidence="1" type="ORF">METZ01_LOCUS418492</name>
</gene>
<reference evidence="1" key="1">
    <citation type="submission" date="2018-05" db="EMBL/GenBank/DDBJ databases">
        <authorList>
            <person name="Lanie J.A."/>
            <person name="Ng W.-L."/>
            <person name="Kazmierczak K.M."/>
            <person name="Andrzejewski T.M."/>
            <person name="Davidsen T.M."/>
            <person name="Wayne K.J."/>
            <person name="Tettelin H."/>
            <person name="Glass J.I."/>
            <person name="Rusch D."/>
            <person name="Podicherti R."/>
            <person name="Tsui H.-C.T."/>
            <person name="Winkler M.E."/>
        </authorList>
    </citation>
    <scope>NUCLEOTIDE SEQUENCE</scope>
</reference>
<evidence type="ECO:0000313" key="1">
    <source>
        <dbReference type="EMBL" id="SVD65638.1"/>
    </source>
</evidence>
<sequence length="252" mass="25744">AGATTGTNGTAGYISLGQELAPHYVRGTINKLIFSTESVVGMAYGLSSTKSGCAGFQNDGTAFYFSFGNSADGDKWTQPSETRSTISNMDYYNYYNLGGVSDSGSHAYSLAGYAGGVGGQDDCTKFTFSNDSRSALASVLSENAYWAEGAANHAGGKGYIAGGTPGAWLDRVVFSSDTFSSVGNDFGSGSGDLGLTTDNNVALYRMGGQSGSSDAVGKMPYSTETCAALTPTLVDGVGKGSCVENHGDTTGL</sequence>
<name>A0A382X5K4_9ZZZZ</name>
<proteinExistence type="predicted"/>
<feature type="non-terminal residue" evidence="1">
    <location>
        <position position="1"/>
    </location>
</feature>
<dbReference type="AlphaFoldDB" id="A0A382X5K4"/>
<dbReference type="EMBL" id="UINC01164671">
    <property type="protein sequence ID" value="SVD65638.1"/>
    <property type="molecule type" value="Genomic_DNA"/>
</dbReference>
<protein>
    <submittedName>
        <fullName evidence="1">Uncharacterized protein</fullName>
    </submittedName>
</protein>
<organism evidence="1">
    <name type="scientific">marine metagenome</name>
    <dbReference type="NCBI Taxonomy" id="408172"/>
    <lineage>
        <taxon>unclassified sequences</taxon>
        <taxon>metagenomes</taxon>
        <taxon>ecological metagenomes</taxon>
    </lineage>
</organism>
<accession>A0A382X5K4</accession>